<evidence type="ECO:0000256" key="2">
    <source>
        <dbReference type="ARBA" id="ARBA00023295"/>
    </source>
</evidence>
<dbReference type="AlphaFoldDB" id="A0A268QX76"/>
<evidence type="ECO:0000259" key="3">
    <source>
        <dbReference type="Pfam" id="PF02449"/>
    </source>
</evidence>
<dbReference type="Proteomes" id="UP000216133">
    <property type="component" value="Unassembled WGS sequence"/>
</dbReference>
<evidence type="ECO:0000313" key="4">
    <source>
        <dbReference type="EMBL" id="PAF11811.1"/>
    </source>
</evidence>
<dbReference type="InterPro" id="IPR003476">
    <property type="entry name" value="Glyco_hydro_42"/>
</dbReference>
<dbReference type="GO" id="GO:0005975">
    <property type="term" value="P:carbohydrate metabolic process"/>
    <property type="evidence" value="ECO:0007669"/>
    <property type="project" value="InterPro"/>
</dbReference>
<dbReference type="GO" id="GO:0009341">
    <property type="term" value="C:beta-galactosidase complex"/>
    <property type="evidence" value="ECO:0007669"/>
    <property type="project" value="InterPro"/>
</dbReference>
<dbReference type="PANTHER" id="PTHR36447:SF1">
    <property type="entry name" value="BETA-GALACTOSIDASE GANA"/>
    <property type="match status" value="1"/>
</dbReference>
<proteinExistence type="predicted"/>
<organism evidence="4 5">
    <name type="scientific">Shouchella clausii</name>
    <name type="common">Alkalihalobacillus clausii</name>
    <dbReference type="NCBI Taxonomy" id="79880"/>
    <lineage>
        <taxon>Bacteria</taxon>
        <taxon>Bacillati</taxon>
        <taxon>Bacillota</taxon>
        <taxon>Bacilli</taxon>
        <taxon>Bacillales</taxon>
        <taxon>Bacillaceae</taxon>
        <taxon>Shouchella</taxon>
    </lineage>
</organism>
<feature type="non-terminal residue" evidence="4">
    <location>
        <position position="1"/>
    </location>
</feature>
<dbReference type="EMBL" id="NPBS01000746">
    <property type="protein sequence ID" value="PAF11811.1"/>
    <property type="molecule type" value="Genomic_DNA"/>
</dbReference>
<reference evidence="4 5" key="1">
    <citation type="submission" date="2017-07" db="EMBL/GenBank/DDBJ databases">
        <title>Isolation and whole genome analysis of endospore-forming bacteria from heroin.</title>
        <authorList>
            <person name="Kalinowski J."/>
            <person name="Ahrens B."/>
            <person name="Al-Dilaimi A."/>
            <person name="Winkler A."/>
            <person name="Wibberg D."/>
            <person name="Schleenbecker U."/>
            <person name="Ruckert C."/>
            <person name="Wolfel R."/>
            <person name="Grass G."/>
        </authorList>
    </citation>
    <scope>NUCLEOTIDE SEQUENCE [LARGE SCALE GENOMIC DNA]</scope>
    <source>
        <strain evidence="4 5">7523-2</strain>
    </source>
</reference>
<dbReference type="InterPro" id="IPR013529">
    <property type="entry name" value="Glyco_hydro_42_N"/>
</dbReference>
<keyword evidence="1" id="KW-0378">Hydrolase</keyword>
<feature type="domain" description="Glycoside hydrolase family 42 N-terminal" evidence="3">
    <location>
        <begin position="2"/>
        <end position="75"/>
    </location>
</feature>
<dbReference type="RefSeq" id="WP_176471948.1">
    <property type="nucleotide sequence ID" value="NZ_NPBS01000746.1"/>
</dbReference>
<protein>
    <recommendedName>
        <fullName evidence="3">Glycoside hydrolase family 42 N-terminal domain-containing protein</fullName>
    </recommendedName>
</protein>
<dbReference type="Pfam" id="PF02449">
    <property type="entry name" value="Glyco_hydro_42"/>
    <property type="match status" value="1"/>
</dbReference>
<sequence>GLIMWHISNEYSGECHCDQCQHAFRDWLKQKYDHNLKSLNDAWWTPFWSHTYSDWSQIESPSPIGENAVHGLNLD</sequence>
<dbReference type="PANTHER" id="PTHR36447">
    <property type="entry name" value="BETA-GALACTOSIDASE GANA"/>
    <property type="match status" value="1"/>
</dbReference>
<dbReference type="SUPFAM" id="SSF51445">
    <property type="entry name" value="(Trans)glycosidases"/>
    <property type="match status" value="1"/>
</dbReference>
<dbReference type="InterPro" id="IPR017853">
    <property type="entry name" value="GH"/>
</dbReference>
<gene>
    <name evidence="4" type="ORF">CHH61_25335</name>
</gene>
<name>A0A268QX76_SHOCL</name>
<keyword evidence="2" id="KW-0326">Glycosidase</keyword>
<dbReference type="Gene3D" id="3.20.20.80">
    <property type="entry name" value="Glycosidases"/>
    <property type="match status" value="1"/>
</dbReference>
<comment type="caution">
    <text evidence="4">The sequence shown here is derived from an EMBL/GenBank/DDBJ whole genome shotgun (WGS) entry which is preliminary data.</text>
</comment>
<evidence type="ECO:0000313" key="5">
    <source>
        <dbReference type="Proteomes" id="UP000216133"/>
    </source>
</evidence>
<accession>A0A268QX76</accession>
<feature type="non-terminal residue" evidence="4">
    <location>
        <position position="75"/>
    </location>
</feature>
<dbReference type="GO" id="GO:0004565">
    <property type="term" value="F:beta-galactosidase activity"/>
    <property type="evidence" value="ECO:0007669"/>
    <property type="project" value="InterPro"/>
</dbReference>
<evidence type="ECO:0000256" key="1">
    <source>
        <dbReference type="ARBA" id="ARBA00022801"/>
    </source>
</evidence>